<dbReference type="PRINTS" id="PR00132">
    <property type="entry name" value="GLHYDRLASE2"/>
</dbReference>
<dbReference type="RefSeq" id="WP_164032480.1">
    <property type="nucleotide sequence ID" value="NZ_JAABOQ010000004.1"/>
</dbReference>
<dbReference type="InterPro" id="IPR023232">
    <property type="entry name" value="Glyco_hydro_2_AS"/>
</dbReference>
<accession>A0A6M0CPL9</accession>
<comment type="caution">
    <text evidence="9">The sequence shown here is derived from an EMBL/GenBank/DDBJ whole genome shotgun (WGS) entry which is preliminary data.</text>
</comment>
<dbReference type="SUPFAM" id="SSF49303">
    <property type="entry name" value="beta-Galactosidase/glucuronidase domain"/>
    <property type="match status" value="1"/>
</dbReference>
<dbReference type="Gene3D" id="2.60.40.10">
    <property type="entry name" value="Immunoglobulins"/>
    <property type="match status" value="3"/>
</dbReference>
<sequence length="828" mass="94451">MKNSHKKITLLLMTILFIGCNSETTKKELIRQKLLFNSDWQFQLFESDSVSKNELVSTEWKPVQLPHDWSIEGTISKENPSGHFGGYFPGGVGWYQKSFKYNPDWKNKLVSITFDGIYKDSEVWINNHYLGKRPNGYVGFSYDLSPYLKSGNNSILVKADNSKQPNARWYTGSGIYRNVWLEIKNKVSVTQWGTYITSSNISKENADIRIQTSIGNKNAEDHLVSIQIDIYDEKNQLVLKEELDNVIPSADTISIQHQVQVPNPKLWSPETPVLYTAVHKIFQEGDMIDMDSTPFGIRSIRFDAETGFWLNDKNIKIKGVNNHQDGGPVGAAVPDDVLRRRLEILKEMGCNAIRTAHNPFSPEFYQMCDEMGFMVMDEVFDEWIASWPWVDYKNRGKVKYGYHQNFKKWAKRDLKDVILRDRNHTSIIMWSVGNEIPDQCYPEGPERLKPLLEIVRDLDATRPITAGCCFMHLANDTGFSDLLDVAGYNGGGGSVFYEKDKIKYPNRKFIATEIPHSFQTRGVYKTKTEMRSPQQGIAVPDLTEEEVFPEFSKFYSSSYDNSSVRISARDSWRRTDSLAYVAGEFRWTGFDYLGEAIKKWPSRFWSFGIVDLCGFPKDTYYFYKSQWNDEPMVHMLPHWTWPGKEGTIIPVWVYANSEEIELFLNGKSLGVKSTNNKMNLSWDVPYTPGELKAIGRTDGKIVSQQVYKTAHKPAKIEVISDKKEVAATGTSCIHLEINILDKDGNFVPYADNLISFDIKGPAKNIGVENGDPLDLSSNKINQRKAFNGKCLLILQSTKKEGEIIVDIKSEGLKSQQISISNNNLPSNN</sequence>
<dbReference type="Pfam" id="PF02836">
    <property type="entry name" value="Glyco_hydro_2_C"/>
    <property type="match status" value="1"/>
</dbReference>
<dbReference type="PROSITE" id="PS51257">
    <property type="entry name" value="PROKAR_LIPOPROTEIN"/>
    <property type="match status" value="1"/>
</dbReference>
<dbReference type="InterPro" id="IPR006103">
    <property type="entry name" value="Glyco_hydro_2_cat"/>
</dbReference>
<dbReference type="Gene3D" id="2.60.120.260">
    <property type="entry name" value="Galactose-binding domain-like"/>
    <property type="match status" value="1"/>
</dbReference>
<evidence type="ECO:0000259" key="5">
    <source>
        <dbReference type="Pfam" id="PF02836"/>
    </source>
</evidence>
<dbReference type="GO" id="GO:0004553">
    <property type="term" value="F:hydrolase activity, hydrolyzing O-glycosyl compounds"/>
    <property type="evidence" value="ECO:0007669"/>
    <property type="project" value="InterPro"/>
</dbReference>
<organism evidence="9 10">
    <name type="scientific">Spongiivirga citrea</name>
    <dbReference type="NCBI Taxonomy" id="1481457"/>
    <lineage>
        <taxon>Bacteria</taxon>
        <taxon>Pseudomonadati</taxon>
        <taxon>Bacteroidota</taxon>
        <taxon>Flavobacteriia</taxon>
        <taxon>Flavobacteriales</taxon>
        <taxon>Flavobacteriaceae</taxon>
        <taxon>Spongiivirga</taxon>
    </lineage>
</organism>
<dbReference type="InterPro" id="IPR008979">
    <property type="entry name" value="Galactose-bd-like_sf"/>
</dbReference>
<dbReference type="GO" id="GO:0005975">
    <property type="term" value="P:carbohydrate metabolic process"/>
    <property type="evidence" value="ECO:0007669"/>
    <property type="project" value="InterPro"/>
</dbReference>
<evidence type="ECO:0000256" key="1">
    <source>
        <dbReference type="ARBA" id="ARBA00007401"/>
    </source>
</evidence>
<dbReference type="AlphaFoldDB" id="A0A6M0CPL9"/>
<keyword evidence="2" id="KW-0378">Hydrolase</keyword>
<gene>
    <name evidence="9" type="ORF">GWK10_11345</name>
</gene>
<dbReference type="Pfam" id="PF02837">
    <property type="entry name" value="Glyco_hydro_2_N"/>
    <property type="match status" value="1"/>
</dbReference>
<dbReference type="InterPro" id="IPR017853">
    <property type="entry name" value="GH"/>
</dbReference>
<evidence type="ECO:0000259" key="6">
    <source>
        <dbReference type="Pfam" id="PF02837"/>
    </source>
</evidence>
<feature type="domain" description="Glycoside hydrolase family 2" evidence="8">
    <location>
        <begin position="716"/>
        <end position="817"/>
    </location>
</feature>
<name>A0A6M0CPL9_9FLAO</name>
<dbReference type="InterPro" id="IPR040605">
    <property type="entry name" value="Glyco_hydro2_dom5"/>
</dbReference>
<dbReference type="InterPro" id="IPR006101">
    <property type="entry name" value="Glyco_hydro_2"/>
</dbReference>
<proteinExistence type="inferred from homology"/>
<dbReference type="InterPro" id="IPR032311">
    <property type="entry name" value="DUF4982"/>
</dbReference>
<feature type="domain" description="Glycoside hydrolase family 2 immunoglobulin-like beta-sandwich" evidence="4">
    <location>
        <begin position="196"/>
        <end position="298"/>
    </location>
</feature>
<feature type="domain" description="Glycoside hydrolase family 2 catalytic" evidence="5">
    <location>
        <begin position="307"/>
        <end position="465"/>
    </location>
</feature>
<comment type="similarity">
    <text evidence="1">Belongs to the glycosyl hydrolase 2 family.</text>
</comment>
<dbReference type="Proteomes" id="UP000474296">
    <property type="component" value="Unassembled WGS sequence"/>
</dbReference>
<dbReference type="PANTHER" id="PTHR42732:SF1">
    <property type="entry name" value="BETA-MANNOSIDASE"/>
    <property type="match status" value="1"/>
</dbReference>
<dbReference type="Pfam" id="PF16355">
    <property type="entry name" value="DUF4982"/>
    <property type="match status" value="1"/>
</dbReference>
<dbReference type="InterPro" id="IPR006104">
    <property type="entry name" value="Glyco_hydro_2_N"/>
</dbReference>
<dbReference type="InterPro" id="IPR013783">
    <property type="entry name" value="Ig-like_fold"/>
</dbReference>
<protein>
    <submittedName>
        <fullName evidence="9">DUF4982 domain-containing protein</fullName>
    </submittedName>
</protein>
<dbReference type="InterPro" id="IPR051913">
    <property type="entry name" value="GH2_Domain-Containing"/>
</dbReference>
<feature type="domain" description="DUF4982" evidence="7">
    <location>
        <begin position="646"/>
        <end position="702"/>
    </location>
</feature>
<dbReference type="InterPro" id="IPR006102">
    <property type="entry name" value="Ig-like_GH2"/>
</dbReference>
<dbReference type="PROSITE" id="PS00608">
    <property type="entry name" value="GLYCOSYL_HYDROL_F2_2"/>
    <property type="match status" value="1"/>
</dbReference>
<evidence type="ECO:0000256" key="2">
    <source>
        <dbReference type="ARBA" id="ARBA00022801"/>
    </source>
</evidence>
<feature type="domain" description="Glycosyl hydrolases family 2 sugar binding" evidence="6">
    <location>
        <begin position="91"/>
        <end position="181"/>
    </location>
</feature>
<reference evidence="9 10" key="1">
    <citation type="submission" date="2020-01" db="EMBL/GenBank/DDBJ databases">
        <title>Spongiivirga citrea KCTC 32990T.</title>
        <authorList>
            <person name="Wang G."/>
        </authorList>
    </citation>
    <scope>NUCLEOTIDE SEQUENCE [LARGE SCALE GENOMIC DNA]</scope>
    <source>
        <strain evidence="9 10">KCTC 32990</strain>
    </source>
</reference>
<keyword evidence="10" id="KW-1185">Reference proteome</keyword>
<evidence type="ECO:0000313" key="9">
    <source>
        <dbReference type="EMBL" id="NER17809.1"/>
    </source>
</evidence>
<dbReference type="Pfam" id="PF00703">
    <property type="entry name" value="Glyco_hydro_2"/>
    <property type="match status" value="1"/>
</dbReference>
<evidence type="ECO:0000259" key="7">
    <source>
        <dbReference type="Pfam" id="PF16355"/>
    </source>
</evidence>
<dbReference type="Gene3D" id="3.20.20.80">
    <property type="entry name" value="Glycosidases"/>
    <property type="match status" value="1"/>
</dbReference>
<dbReference type="Pfam" id="PF18565">
    <property type="entry name" value="Glyco_hydro2_C5"/>
    <property type="match status" value="1"/>
</dbReference>
<evidence type="ECO:0000313" key="10">
    <source>
        <dbReference type="Proteomes" id="UP000474296"/>
    </source>
</evidence>
<keyword evidence="3" id="KW-0326">Glycosidase</keyword>
<dbReference type="SUPFAM" id="SSF49785">
    <property type="entry name" value="Galactose-binding domain-like"/>
    <property type="match status" value="1"/>
</dbReference>
<dbReference type="PANTHER" id="PTHR42732">
    <property type="entry name" value="BETA-GALACTOSIDASE"/>
    <property type="match status" value="1"/>
</dbReference>
<dbReference type="EMBL" id="JAABOQ010000004">
    <property type="protein sequence ID" value="NER17809.1"/>
    <property type="molecule type" value="Genomic_DNA"/>
</dbReference>
<evidence type="ECO:0000259" key="4">
    <source>
        <dbReference type="Pfam" id="PF00703"/>
    </source>
</evidence>
<dbReference type="SUPFAM" id="SSF51445">
    <property type="entry name" value="(Trans)glycosidases"/>
    <property type="match status" value="1"/>
</dbReference>
<evidence type="ECO:0000259" key="8">
    <source>
        <dbReference type="Pfam" id="PF18565"/>
    </source>
</evidence>
<dbReference type="InterPro" id="IPR036156">
    <property type="entry name" value="Beta-gal/glucu_dom_sf"/>
</dbReference>
<evidence type="ECO:0000256" key="3">
    <source>
        <dbReference type="ARBA" id="ARBA00023295"/>
    </source>
</evidence>